<keyword evidence="1" id="KW-0472">Membrane</keyword>
<organism evidence="2">
    <name type="scientific">Myoviridae sp. ctK5o5</name>
    <dbReference type="NCBI Taxonomy" id="2827674"/>
    <lineage>
        <taxon>Viruses</taxon>
        <taxon>Duplodnaviria</taxon>
        <taxon>Heunggongvirae</taxon>
        <taxon>Uroviricota</taxon>
        <taxon>Caudoviricetes</taxon>
    </lineage>
</organism>
<keyword evidence="1" id="KW-0812">Transmembrane</keyword>
<accession>A0A8S5TCT9</accession>
<protein>
    <recommendedName>
        <fullName evidence="3">Zincin superfamily protease</fullName>
    </recommendedName>
</protein>
<evidence type="ECO:0008006" key="3">
    <source>
        <dbReference type="Google" id="ProtNLM"/>
    </source>
</evidence>
<reference evidence="2" key="1">
    <citation type="journal article" date="2021" name="Proc. Natl. Acad. Sci. U.S.A.">
        <title>A Catalog of Tens of Thousands of Viruses from Human Metagenomes Reveals Hidden Associations with Chronic Diseases.</title>
        <authorList>
            <person name="Tisza M.J."/>
            <person name="Buck C.B."/>
        </authorList>
    </citation>
    <scope>NUCLEOTIDE SEQUENCE</scope>
    <source>
        <strain evidence="2">CtK5o5</strain>
    </source>
</reference>
<evidence type="ECO:0000313" key="2">
    <source>
        <dbReference type="EMBL" id="DAF61124.1"/>
    </source>
</evidence>
<proteinExistence type="predicted"/>
<feature type="transmembrane region" description="Helical" evidence="1">
    <location>
        <begin position="49"/>
        <end position="68"/>
    </location>
</feature>
<dbReference type="EMBL" id="BK032803">
    <property type="protein sequence ID" value="DAF61124.1"/>
    <property type="molecule type" value="Genomic_DNA"/>
</dbReference>
<keyword evidence="1" id="KW-1133">Transmembrane helix</keyword>
<evidence type="ECO:0000256" key="1">
    <source>
        <dbReference type="SAM" id="Phobius"/>
    </source>
</evidence>
<sequence length="108" mass="13343">MKIIKNKIIPPRGFTYVNLFGVLFTRRDKPISDKTLNHEMIHTEQMKEMLYVFFYLWYIVEWLVRLIILRDSHKAYRAISFEQEAYANQENLTYLEGRKRYHWLSYIF</sequence>
<name>A0A8S5TCT9_9CAUD</name>